<dbReference type="Pfam" id="PF00069">
    <property type="entry name" value="Pkinase"/>
    <property type="match status" value="1"/>
</dbReference>
<dbReference type="Proteomes" id="UP000184383">
    <property type="component" value="Unassembled WGS sequence"/>
</dbReference>
<dbReference type="Gene3D" id="3.30.200.20">
    <property type="entry name" value="Phosphorylase Kinase, domain 1"/>
    <property type="match status" value="1"/>
</dbReference>
<evidence type="ECO:0000256" key="1">
    <source>
        <dbReference type="ARBA" id="ARBA00022527"/>
    </source>
</evidence>
<dbReference type="RefSeq" id="XP_040684251.1">
    <property type="nucleotide sequence ID" value="XM_040839267.1"/>
</dbReference>
<reference evidence="8" key="1">
    <citation type="journal article" date="2017" name="Genome Biol.">
        <title>Comparative genomics reveals high biological diversity and specific adaptations in the industrially and medically important fungal genus Aspergillus.</title>
        <authorList>
            <person name="de Vries R.P."/>
            <person name="Riley R."/>
            <person name="Wiebenga A."/>
            <person name="Aguilar-Osorio G."/>
            <person name="Amillis S."/>
            <person name="Uchima C.A."/>
            <person name="Anderluh G."/>
            <person name="Asadollahi M."/>
            <person name="Askin M."/>
            <person name="Barry K."/>
            <person name="Battaglia E."/>
            <person name="Bayram O."/>
            <person name="Benocci T."/>
            <person name="Braus-Stromeyer S.A."/>
            <person name="Caldana C."/>
            <person name="Canovas D."/>
            <person name="Cerqueira G.C."/>
            <person name="Chen F."/>
            <person name="Chen W."/>
            <person name="Choi C."/>
            <person name="Clum A."/>
            <person name="Dos Santos R.A."/>
            <person name="Damasio A.R."/>
            <person name="Diallinas G."/>
            <person name="Emri T."/>
            <person name="Fekete E."/>
            <person name="Flipphi M."/>
            <person name="Freyberg S."/>
            <person name="Gallo A."/>
            <person name="Gournas C."/>
            <person name="Habgood R."/>
            <person name="Hainaut M."/>
            <person name="Harispe M.L."/>
            <person name="Henrissat B."/>
            <person name="Hilden K.S."/>
            <person name="Hope R."/>
            <person name="Hossain A."/>
            <person name="Karabika E."/>
            <person name="Karaffa L."/>
            <person name="Karanyi Z."/>
            <person name="Krasevec N."/>
            <person name="Kuo A."/>
            <person name="Kusch H."/>
            <person name="LaButti K."/>
            <person name="Lagendijk E.L."/>
            <person name="Lapidus A."/>
            <person name="Levasseur A."/>
            <person name="Lindquist E."/>
            <person name="Lipzen A."/>
            <person name="Logrieco A.F."/>
            <person name="MacCabe A."/>
            <person name="Maekelae M.R."/>
            <person name="Malavazi I."/>
            <person name="Melin P."/>
            <person name="Meyer V."/>
            <person name="Mielnichuk N."/>
            <person name="Miskei M."/>
            <person name="Molnar A.P."/>
            <person name="Mule G."/>
            <person name="Ngan C.Y."/>
            <person name="Orejas M."/>
            <person name="Orosz E."/>
            <person name="Ouedraogo J.P."/>
            <person name="Overkamp K.M."/>
            <person name="Park H.-S."/>
            <person name="Perrone G."/>
            <person name="Piumi F."/>
            <person name="Punt P.J."/>
            <person name="Ram A.F."/>
            <person name="Ramon A."/>
            <person name="Rauscher S."/>
            <person name="Record E."/>
            <person name="Riano-Pachon D.M."/>
            <person name="Robert V."/>
            <person name="Roehrig J."/>
            <person name="Ruller R."/>
            <person name="Salamov A."/>
            <person name="Salih N.S."/>
            <person name="Samson R.A."/>
            <person name="Sandor E."/>
            <person name="Sanguinetti M."/>
            <person name="Schuetze T."/>
            <person name="Sepcic K."/>
            <person name="Shelest E."/>
            <person name="Sherlock G."/>
            <person name="Sophianopoulou V."/>
            <person name="Squina F.M."/>
            <person name="Sun H."/>
            <person name="Susca A."/>
            <person name="Todd R.B."/>
            <person name="Tsang A."/>
            <person name="Unkles S.E."/>
            <person name="van de Wiele N."/>
            <person name="van Rossen-Uffink D."/>
            <person name="Oliveira J.V."/>
            <person name="Vesth T.C."/>
            <person name="Visser J."/>
            <person name="Yu J.-H."/>
            <person name="Zhou M."/>
            <person name="Andersen M.R."/>
            <person name="Archer D.B."/>
            <person name="Baker S.E."/>
            <person name="Benoit I."/>
            <person name="Brakhage A.A."/>
            <person name="Braus G.H."/>
            <person name="Fischer R."/>
            <person name="Frisvad J.C."/>
            <person name="Goldman G.H."/>
            <person name="Houbraken J."/>
            <person name="Oakley B."/>
            <person name="Pocsi I."/>
            <person name="Scazzocchio C."/>
            <person name="Seiboth B."/>
            <person name="vanKuyk P.A."/>
            <person name="Wortman J."/>
            <person name="Dyer P.S."/>
            <person name="Grigoriev I.V."/>
        </authorList>
    </citation>
    <scope>NUCLEOTIDE SEQUENCE [LARGE SCALE GENOMIC DNA]</scope>
    <source>
        <strain evidence="8">DTO 134E9</strain>
    </source>
</reference>
<keyword evidence="8" id="KW-1185">Reference proteome</keyword>
<dbReference type="VEuPathDB" id="FungiDB:ASPWEDRAFT_72961"/>
<evidence type="ECO:0000256" key="5">
    <source>
        <dbReference type="ARBA" id="ARBA00022840"/>
    </source>
</evidence>
<dbReference type="STRING" id="1073089.A0A1L9R6P2"/>
<dbReference type="GO" id="GO:0005634">
    <property type="term" value="C:nucleus"/>
    <property type="evidence" value="ECO:0007669"/>
    <property type="project" value="TreeGrafter"/>
</dbReference>
<dbReference type="OrthoDB" id="5979581at2759"/>
<dbReference type="GO" id="GO:0005524">
    <property type="term" value="F:ATP binding"/>
    <property type="evidence" value="ECO:0007669"/>
    <property type="project" value="UniProtKB-KW"/>
</dbReference>
<keyword evidence="5" id="KW-0067">ATP-binding</keyword>
<sequence>MLSSLLRSLPRWRWKQLNFSNPNFVRIPEYHKIEEETLPDHIAARYYPTRIGEVIKERYQVVGKLGFGSTSTAWLARDIDGHRYVMLKIFIKASCMGQQVDDELKMYRRMEQSAKGHPGRDAVRTLLDTFNIEGPKDKHQCLVHTPLFESVLTFLRRNPVEKLPSAVIAFVLYRLFLALDYLHTECQIIHTDIKADNIMLGISDDSVFSDFEEKELQRPVPRKEVDPDGRTNYMSQDLRVPKSVGAPVLCDFGSAVVGDQYRTEDVQPNIYRAPQVILQAPWTYSIDIWNVGCMIWDLYEGGSLFTGYDPEFEQYRSRAHLAEMINLLGPPPANLLSQGELRYKFFTDEGDFRAENLLKSQIPLEERDAFLRLMRKMLQWEPGKRSSAKELAEDEWIHMHM</sequence>
<keyword evidence="1" id="KW-0723">Serine/threonine-protein kinase</keyword>
<evidence type="ECO:0000256" key="4">
    <source>
        <dbReference type="ARBA" id="ARBA00022777"/>
    </source>
</evidence>
<dbReference type="GO" id="GO:0043484">
    <property type="term" value="P:regulation of RNA splicing"/>
    <property type="evidence" value="ECO:0007669"/>
    <property type="project" value="TreeGrafter"/>
</dbReference>
<dbReference type="InterPro" id="IPR011009">
    <property type="entry name" value="Kinase-like_dom_sf"/>
</dbReference>
<proteinExistence type="predicted"/>
<evidence type="ECO:0000313" key="7">
    <source>
        <dbReference type="EMBL" id="OJJ30574.1"/>
    </source>
</evidence>
<dbReference type="PANTHER" id="PTHR45646">
    <property type="entry name" value="SERINE/THREONINE-PROTEIN KINASE DOA-RELATED"/>
    <property type="match status" value="1"/>
</dbReference>
<dbReference type="PROSITE" id="PS00108">
    <property type="entry name" value="PROTEIN_KINASE_ST"/>
    <property type="match status" value="1"/>
</dbReference>
<gene>
    <name evidence="7" type="ORF">ASPWEDRAFT_72961</name>
</gene>
<evidence type="ECO:0000259" key="6">
    <source>
        <dbReference type="PROSITE" id="PS50011"/>
    </source>
</evidence>
<dbReference type="InterPro" id="IPR008271">
    <property type="entry name" value="Ser/Thr_kinase_AS"/>
</dbReference>
<keyword evidence="4" id="KW-0418">Kinase</keyword>
<dbReference type="GO" id="GO:0004674">
    <property type="term" value="F:protein serine/threonine kinase activity"/>
    <property type="evidence" value="ECO:0007669"/>
    <property type="project" value="UniProtKB-KW"/>
</dbReference>
<keyword evidence="2" id="KW-0808">Transferase</keyword>
<protein>
    <recommendedName>
        <fullName evidence="6">Protein kinase domain-containing protein</fullName>
    </recommendedName>
</protein>
<dbReference type="InterPro" id="IPR051175">
    <property type="entry name" value="CLK_kinases"/>
</dbReference>
<dbReference type="InterPro" id="IPR000719">
    <property type="entry name" value="Prot_kinase_dom"/>
</dbReference>
<evidence type="ECO:0000313" key="8">
    <source>
        <dbReference type="Proteomes" id="UP000184383"/>
    </source>
</evidence>
<evidence type="ECO:0000256" key="3">
    <source>
        <dbReference type="ARBA" id="ARBA00022741"/>
    </source>
</evidence>
<organism evidence="7 8">
    <name type="scientific">Aspergillus wentii DTO 134E9</name>
    <dbReference type="NCBI Taxonomy" id="1073089"/>
    <lineage>
        <taxon>Eukaryota</taxon>
        <taxon>Fungi</taxon>
        <taxon>Dikarya</taxon>
        <taxon>Ascomycota</taxon>
        <taxon>Pezizomycotina</taxon>
        <taxon>Eurotiomycetes</taxon>
        <taxon>Eurotiomycetidae</taxon>
        <taxon>Eurotiales</taxon>
        <taxon>Aspergillaceae</taxon>
        <taxon>Aspergillus</taxon>
        <taxon>Aspergillus subgen. Cremei</taxon>
    </lineage>
</organism>
<dbReference type="Gene3D" id="1.10.510.10">
    <property type="entry name" value="Transferase(Phosphotransferase) domain 1"/>
    <property type="match status" value="1"/>
</dbReference>
<dbReference type="AlphaFoldDB" id="A0A1L9R6P2"/>
<dbReference type="GeneID" id="63755115"/>
<dbReference type="PANTHER" id="PTHR45646:SF11">
    <property type="entry name" value="SERINE_THREONINE-PROTEIN KINASE DOA"/>
    <property type="match status" value="1"/>
</dbReference>
<dbReference type="PROSITE" id="PS50011">
    <property type="entry name" value="PROTEIN_KINASE_DOM"/>
    <property type="match status" value="1"/>
</dbReference>
<dbReference type="EMBL" id="KV878217">
    <property type="protein sequence ID" value="OJJ30574.1"/>
    <property type="molecule type" value="Genomic_DNA"/>
</dbReference>
<evidence type="ECO:0000256" key="2">
    <source>
        <dbReference type="ARBA" id="ARBA00022679"/>
    </source>
</evidence>
<dbReference type="SMART" id="SM00220">
    <property type="entry name" value="S_TKc"/>
    <property type="match status" value="1"/>
</dbReference>
<keyword evidence="3" id="KW-0547">Nucleotide-binding</keyword>
<accession>A0A1L9R6P2</accession>
<name>A0A1L9R6P2_ASPWE</name>
<feature type="domain" description="Protein kinase" evidence="6">
    <location>
        <begin position="59"/>
        <end position="397"/>
    </location>
</feature>
<dbReference type="SUPFAM" id="SSF56112">
    <property type="entry name" value="Protein kinase-like (PK-like)"/>
    <property type="match status" value="1"/>
</dbReference>